<gene>
    <name evidence="2" type="ORF">DFH07DRAFT_955419</name>
</gene>
<reference evidence="2" key="1">
    <citation type="submission" date="2023-03" db="EMBL/GenBank/DDBJ databases">
        <title>Massive genome expansion in bonnet fungi (Mycena s.s.) driven by repeated elements and novel gene families across ecological guilds.</title>
        <authorList>
            <consortium name="Lawrence Berkeley National Laboratory"/>
            <person name="Harder C.B."/>
            <person name="Miyauchi S."/>
            <person name="Viragh M."/>
            <person name="Kuo A."/>
            <person name="Thoen E."/>
            <person name="Andreopoulos B."/>
            <person name="Lu D."/>
            <person name="Skrede I."/>
            <person name="Drula E."/>
            <person name="Henrissat B."/>
            <person name="Morin E."/>
            <person name="Kohler A."/>
            <person name="Barry K."/>
            <person name="LaButti K."/>
            <person name="Morin E."/>
            <person name="Salamov A."/>
            <person name="Lipzen A."/>
            <person name="Mereny Z."/>
            <person name="Hegedus B."/>
            <person name="Baldrian P."/>
            <person name="Stursova M."/>
            <person name="Weitz H."/>
            <person name="Taylor A."/>
            <person name="Grigoriev I.V."/>
            <person name="Nagy L.G."/>
            <person name="Martin F."/>
            <person name="Kauserud H."/>
        </authorList>
    </citation>
    <scope>NUCLEOTIDE SEQUENCE</scope>
    <source>
        <strain evidence="2">CBHHK188m</strain>
    </source>
</reference>
<comment type="caution">
    <text evidence="2">The sequence shown here is derived from an EMBL/GenBank/DDBJ whole genome shotgun (WGS) entry which is preliminary data.</text>
</comment>
<organism evidence="2 3">
    <name type="scientific">Mycena maculata</name>
    <dbReference type="NCBI Taxonomy" id="230809"/>
    <lineage>
        <taxon>Eukaryota</taxon>
        <taxon>Fungi</taxon>
        <taxon>Dikarya</taxon>
        <taxon>Basidiomycota</taxon>
        <taxon>Agaricomycotina</taxon>
        <taxon>Agaricomycetes</taxon>
        <taxon>Agaricomycetidae</taxon>
        <taxon>Agaricales</taxon>
        <taxon>Marasmiineae</taxon>
        <taxon>Mycenaceae</taxon>
        <taxon>Mycena</taxon>
    </lineage>
</organism>
<keyword evidence="3" id="KW-1185">Reference proteome</keyword>
<protein>
    <submittedName>
        <fullName evidence="2">Uncharacterized protein</fullName>
    </submittedName>
</protein>
<evidence type="ECO:0000313" key="3">
    <source>
        <dbReference type="Proteomes" id="UP001215280"/>
    </source>
</evidence>
<evidence type="ECO:0000256" key="1">
    <source>
        <dbReference type="SAM" id="MobiDB-lite"/>
    </source>
</evidence>
<feature type="compositionally biased region" description="Basic residues" evidence="1">
    <location>
        <begin position="434"/>
        <end position="446"/>
    </location>
</feature>
<dbReference type="EMBL" id="JARJLG010000033">
    <property type="protein sequence ID" value="KAJ7766368.1"/>
    <property type="molecule type" value="Genomic_DNA"/>
</dbReference>
<proteinExistence type="predicted"/>
<dbReference type="Proteomes" id="UP001215280">
    <property type="component" value="Unassembled WGS sequence"/>
</dbReference>
<feature type="compositionally biased region" description="Acidic residues" evidence="1">
    <location>
        <begin position="374"/>
        <end position="407"/>
    </location>
</feature>
<feature type="compositionally biased region" description="Gly residues" evidence="1">
    <location>
        <begin position="517"/>
        <end position="526"/>
    </location>
</feature>
<feature type="region of interest" description="Disordered" evidence="1">
    <location>
        <begin position="354"/>
        <end position="459"/>
    </location>
</feature>
<name>A0AAD7JNV0_9AGAR</name>
<accession>A0AAD7JNV0</accession>
<feature type="region of interest" description="Disordered" evidence="1">
    <location>
        <begin position="492"/>
        <end position="537"/>
    </location>
</feature>
<dbReference type="AlphaFoldDB" id="A0AAD7JNV0"/>
<sequence length="550" mass="61895">MGKLGKRKRPSVRSPKSQRGNLKFWVEGAREEILMPYMEEYNNAMREGWRQERLVLQRICNEFHARVDWKLEDDEEPELKAFDVTQAAQKETLPEDEEKAKHQRIKVLNARIRRWYKYCIRKLRKHRATDVLDPKKDPYAVLVAKLSRMTAPPKARQAYQQFQVESHTDKIAPVVQERWEIMLKEAGEEHSKKQPKAGFHAQVARELLAKLPVEEQKALGERATKVAKEAREAYDKFMKEPASKLPADRQKCIDKVPEFLAGLQEYTGMHSVLVMGGPVPKYGGEIRTVHVSFGRNNTTAAQHFSQWDKEHFNRDVLEFMREYCATAFTEKECHEAALPNLADLSKAKYTIQRTEREASDGTAPVNTLGGTLGDDSDSSDSSDSDSDSESDSSDSDSSDSEGDEEEEAPARKKRKEDGGKQKMASAMPADSAARKKRKEGRGKQKKTASAMHADSVPRDAAGLTYMEAREANVRRNQALAIQFRAQAVADGLFPPLKPPRVPRARQAPAARRKSTRLGGGEGGGESLPGDMEVEPVISREICKTSNFTNA</sequence>
<evidence type="ECO:0000313" key="2">
    <source>
        <dbReference type="EMBL" id="KAJ7766368.1"/>
    </source>
</evidence>